<accession>A0A3R9NCI3</accession>
<evidence type="ECO:0000313" key="4">
    <source>
        <dbReference type="Proteomes" id="UP000280066"/>
    </source>
</evidence>
<dbReference type="AlphaFoldDB" id="A0A3R9NCI3"/>
<sequence length="82" mass="9288">MSPTRRFSFAAALALLGLSLTTHAQQGDKMLKKEGKVDAKMVRENRRARHDGHVTHGESLSKEPKLVKKDDKRDHRRTASPR</sequence>
<evidence type="ECO:0000256" key="2">
    <source>
        <dbReference type="SAM" id="SignalP"/>
    </source>
</evidence>
<feature type="signal peptide" evidence="2">
    <location>
        <begin position="1"/>
        <end position="24"/>
    </location>
</feature>
<reference evidence="3 4" key="1">
    <citation type="submission" date="2018-12" db="EMBL/GenBank/DDBJ databases">
        <authorList>
            <person name="Feng G."/>
            <person name="Zhu H."/>
        </authorList>
    </citation>
    <scope>NUCLEOTIDE SEQUENCE [LARGE SCALE GENOMIC DNA]</scope>
    <source>
        <strain evidence="3 4">9PBR-2</strain>
    </source>
</reference>
<comment type="caution">
    <text evidence="3">The sequence shown here is derived from an EMBL/GenBank/DDBJ whole genome shotgun (WGS) entry which is preliminary data.</text>
</comment>
<dbReference type="EMBL" id="RWIS01000014">
    <property type="protein sequence ID" value="RSK25029.1"/>
    <property type="molecule type" value="Genomic_DNA"/>
</dbReference>
<gene>
    <name evidence="3" type="ORF">EI290_18575</name>
</gene>
<keyword evidence="2" id="KW-0732">Signal</keyword>
<feature type="chain" id="PRO_5018731226" evidence="2">
    <location>
        <begin position="25"/>
        <end position="82"/>
    </location>
</feature>
<protein>
    <submittedName>
        <fullName evidence="3">Uncharacterized protein</fullName>
    </submittedName>
</protein>
<organism evidence="3 4">
    <name type="scientific">Hymenobacter metallilatus</name>
    <dbReference type="NCBI Taxonomy" id="2493666"/>
    <lineage>
        <taxon>Bacteria</taxon>
        <taxon>Pseudomonadati</taxon>
        <taxon>Bacteroidota</taxon>
        <taxon>Cytophagia</taxon>
        <taxon>Cytophagales</taxon>
        <taxon>Hymenobacteraceae</taxon>
        <taxon>Hymenobacter</taxon>
    </lineage>
</organism>
<dbReference type="RefSeq" id="WP_125433167.1">
    <property type="nucleotide sequence ID" value="NZ_RWIS01000014.1"/>
</dbReference>
<keyword evidence="4" id="KW-1185">Reference proteome</keyword>
<evidence type="ECO:0000256" key="1">
    <source>
        <dbReference type="SAM" id="MobiDB-lite"/>
    </source>
</evidence>
<feature type="region of interest" description="Disordered" evidence="1">
    <location>
        <begin position="44"/>
        <end position="82"/>
    </location>
</feature>
<feature type="compositionally biased region" description="Basic and acidic residues" evidence="1">
    <location>
        <begin position="44"/>
        <end position="73"/>
    </location>
</feature>
<dbReference type="Proteomes" id="UP000280066">
    <property type="component" value="Unassembled WGS sequence"/>
</dbReference>
<proteinExistence type="predicted"/>
<evidence type="ECO:0000313" key="3">
    <source>
        <dbReference type="EMBL" id="RSK25029.1"/>
    </source>
</evidence>
<dbReference type="OrthoDB" id="886509at2"/>
<name>A0A3R9NCI3_9BACT</name>